<gene>
    <name evidence="6" type="ORF">C8D90_102284</name>
</gene>
<dbReference type="PROSITE" id="PS50975">
    <property type="entry name" value="ATP_GRASP"/>
    <property type="match status" value="1"/>
</dbReference>
<dbReference type="PIRSF" id="PIRSF029120">
    <property type="entry name" value="UCP029120"/>
    <property type="match status" value="1"/>
</dbReference>
<dbReference type="PANTHER" id="PTHR43585:SF2">
    <property type="entry name" value="ATP-GRASP ENZYME FSQD"/>
    <property type="match status" value="1"/>
</dbReference>
<evidence type="ECO:0000256" key="4">
    <source>
        <dbReference type="PROSITE-ProRule" id="PRU00409"/>
    </source>
</evidence>
<dbReference type="OrthoDB" id="9803907at2"/>
<dbReference type="Proteomes" id="UP000254848">
    <property type="component" value="Unassembled WGS sequence"/>
</dbReference>
<keyword evidence="1" id="KW-0436">Ligase</keyword>
<evidence type="ECO:0000313" key="7">
    <source>
        <dbReference type="Proteomes" id="UP000254848"/>
    </source>
</evidence>
<dbReference type="InterPro" id="IPR011226">
    <property type="entry name" value="ATP-grasp_fam"/>
</dbReference>
<proteinExistence type="predicted"/>
<dbReference type="Gene3D" id="3.30.470.20">
    <property type="entry name" value="ATP-grasp fold, B domain"/>
    <property type="match status" value="1"/>
</dbReference>
<dbReference type="InterPro" id="IPR013815">
    <property type="entry name" value="ATP_grasp_subdomain_1"/>
</dbReference>
<dbReference type="GO" id="GO:0005524">
    <property type="term" value="F:ATP binding"/>
    <property type="evidence" value="ECO:0007669"/>
    <property type="project" value="UniProtKB-UniRule"/>
</dbReference>
<dbReference type="GO" id="GO:0016874">
    <property type="term" value="F:ligase activity"/>
    <property type="evidence" value="ECO:0007669"/>
    <property type="project" value="UniProtKB-KW"/>
</dbReference>
<evidence type="ECO:0000259" key="5">
    <source>
        <dbReference type="PROSITE" id="PS50975"/>
    </source>
</evidence>
<dbReference type="Pfam" id="PF15632">
    <property type="entry name" value="ATPgrasp_Ter"/>
    <property type="match status" value="1"/>
</dbReference>
<feature type="domain" description="ATP-grasp" evidence="5">
    <location>
        <begin position="121"/>
        <end position="313"/>
    </location>
</feature>
<protein>
    <submittedName>
        <fullName evidence="6">ATP-grasp domain-containing protein</fullName>
    </submittedName>
</protein>
<dbReference type="AlphaFoldDB" id="A0A370R1K3"/>
<comment type="caution">
    <text evidence="6">The sequence shown here is derived from an EMBL/GenBank/DDBJ whole genome shotgun (WGS) entry which is preliminary data.</text>
</comment>
<evidence type="ECO:0000256" key="1">
    <source>
        <dbReference type="ARBA" id="ARBA00022598"/>
    </source>
</evidence>
<dbReference type="EMBL" id="QRAP01000002">
    <property type="protein sequence ID" value="RDK95801.1"/>
    <property type="molecule type" value="Genomic_DNA"/>
</dbReference>
<evidence type="ECO:0000313" key="6">
    <source>
        <dbReference type="EMBL" id="RDK95801.1"/>
    </source>
</evidence>
<organism evidence="6 7">
    <name type="scientific">Enterobacillus tribolii</name>
    <dbReference type="NCBI Taxonomy" id="1487935"/>
    <lineage>
        <taxon>Bacteria</taxon>
        <taxon>Pseudomonadati</taxon>
        <taxon>Pseudomonadota</taxon>
        <taxon>Gammaproteobacteria</taxon>
        <taxon>Enterobacterales</taxon>
        <taxon>Hafniaceae</taxon>
        <taxon>Enterobacillus</taxon>
    </lineage>
</organism>
<dbReference type="GO" id="GO:0046872">
    <property type="term" value="F:metal ion binding"/>
    <property type="evidence" value="ECO:0007669"/>
    <property type="project" value="InterPro"/>
</dbReference>
<keyword evidence="3 4" id="KW-0067">ATP-binding</keyword>
<keyword evidence="2 4" id="KW-0547">Nucleotide-binding</keyword>
<dbReference type="SUPFAM" id="SSF56059">
    <property type="entry name" value="Glutathione synthetase ATP-binding domain-like"/>
    <property type="match status" value="1"/>
</dbReference>
<dbReference type="InterPro" id="IPR052032">
    <property type="entry name" value="ATP-dep_AA_Ligase"/>
</dbReference>
<dbReference type="RefSeq" id="WP_115457536.1">
    <property type="nucleotide sequence ID" value="NZ_QRAP01000002.1"/>
</dbReference>
<accession>A0A370R1K3</accession>
<dbReference type="InterPro" id="IPR011761">
    <property type="entry name" value="ATP-grasp"/>
</dbReference>
<dbReference type="PANTHER" id="PTHR43585">
    <property type="entry name" value="FUMIPYRROLE BIOSYNTHESIS PROTEIN C"/>
    <property type="match status" value="1"/>
</dbReference>
<reference evidence="6 7" key="1">
    <citation type="submission" date="2018-07" db="EMBL/GenBank/DDBJ databases">
        <title>Genomic Encyclopedia of Type Strains, Phase IV (KMG-IV): sequencing the most valuable type-strain genomes for metagenomic binning, comparative biology and taxonomic classification.</title>
        <authorList>
            <person name="Goeker M."/>
        </authorList>
    </citation>
    <scope>NUCLEOTIDE SEQUENCE [LARGE SCALE GENOMIC DNA]</scope>
    <source>
        <strain evidence="6 7">DSM 103736</strain>
    </source>
</reference>
<evidence type="ECO:0000256" key="2">
    <source>
        <dbReference type="ARBA" id="ARBA00022741"/>
    </source>
</evidence>
<sequence length="354" mass="39063">MNKRIWFTEGLSSQKDVISCVKHLAHAYPGALTVFASHRYPRNEILSAADHACLEPQSADARFPFIESMVREHGISVIHSGKNSLWYESQRERISALGVRLTTGATGARWFEMADDKVSFARFMEQNGLPVVPSLIIESAQALRQALADAPFGDLPVCIKPVRGIYGMGFWRFDSAASPMSALYNPDKRRIHPDLYLHAMAQEPAPEPMVFMPYLPGPEYSVDILAEDGEPVAAVARRKEGSHQYLENSGAAYELALACARCLHADGLVNVQTRNDQNGNPLLLEINLRPSGGIGYTRFSGVNLPGLFALRQADIIDRQEAANMARAAFKPAVVRSFSDVQPYDETLHNLVVPS</sequence>
<keyword evidence="7" id="KW-1185">Reference proteome</keyword>
<name>A0A370R1K3_9GAMM</name>
<evidence type="ECO:0000256" key="3">
    <source>
        <dbReference type="ARBA" id="ARBA00022840"/>
    </source>
</evidence>
<dbReference type="Gene3D" id="3.30.1490.20">
    <property type="entry name" value="ATP-grasp fold, A domain"/>
    <property type="match status" value="1"/>
</dbReference>